<name>A0ABW4I9H0_9SPHI</name>
<protein>
    <submittedName>
        <fullName evidence="1">Uncharacterized protein</fullName>
    </submittedName>
</protein>
<dbReference type="EMBL" id="JBHUDG010000003">
    <property type="protein sequence ID" value="MFD1628949.1"/>
    <property type="molecule type" value="Genomic_DNA"/>
</dbReference>
<organism evidence="1 2">
    <name type="scientific">Pseudopedobacter beijingensis</name>
    <dbReference type="NCBI Taxonomy" id="1207056"/>
    <lineage>
        <taxon>Bacteria</taxon>
        <taxon>Pseudomonadati</taxon>
        <taxon>Bacteroidota</taxon>
        <taxon>Sphingobacteriia</taxon>
        <taxon>Sphingobacteriales</taxon>
        <taxon>Sphingobacteriaceae</taxon>
        <taxon>Pseudopedobacter</taxon>
    </lineage>
</organism>
<comment type="caution">
    <text evidence="1">The sequence shown here is derived from an EMBL/GenBank/DDBJ whole genome shotgun (WGS) entry which is preliminary data.</text>
</comment>
<reference evidence="2" key="1">
    <citation type="journal article" date="2019" name="Int. J. Syst. Evol. Microbiol.">
        <title>The Global Catalogue of Microorganisms (GCM) 10K type strain sequencing project: providing services to taxonomists for standard genome sequencing and annotation.</title>
        <authorList>
            <consortium name="The Broad Institute Genomics Platform"/>
            <consortium name="The Broad Institute Genome Sequencing Center for Infectious Disease"/>
            <person name="Wu L."/>
            <person name="Ma J."/>
        </authorList>
    </citation>
    <scope>NUCLEOTIDE SEQUENCE [LARGE SCALE GENOMIC DNA]</scope>
    <source>
        <strain evidence="2">CCUG 53762</strain>
    </source>
</reference>
<accession>A0ABW4I9H0</accession>
<evidence type="ECO:0000313" key="2">
    <source>
        <dbReference type="Proteomes" id="UP001597118"/>
    </source>
</evidence>
<keyword evidence="2" id="KW-1185">Reference proteome</keyword>
<proteinExistence type="predicted"/>
<gene>
    <name evidence="1" type="ORF">ACFSAH_03620</name>
</gene>
<sequence>MPFALICTGLSTGGIDTQHRIIVSKSIIEEDRNHPYGVKQLEGKRIHLPAAEKYYPIQENLEWHRENVFKG</sequence>
<evidence type="ECO:0000313" key="1">
    <source>
        <dbReference type="EMBL" id="MFD1628949.1"/>
    </source>
</evidence>
<dbReference type="Proteomes" id="UP001597118">
    <property type="component" value="Unassembled WGS sequence"/>
</dbReference>